<dbReference type="InterPro" id="IPR029039">
    <property type="entry name" value="Flavoprotein-like_sf"/>
</dbReference>
<reference evidence="1 2" key="1">
    <citation type="submission" date="2014-08" db="EMBL/GenBank/DDBJ databases">
        <title>Clostridium innocuum, an unnegligible vancomycin-resistant pathogen causing extra-intestinal infections.</title>
        <authorList>
            <person name="Feng Y."/>
            <person name="Chiu C.-H."/>
        </authorList>
    </citation>
    <scope>NUCLEOTIDE SEQUENCE [LARGE SCALE GENOMIC DNA]</scope>
    <source>
        <strain evidence="1 2">AN88</strain>
    </source>
</reference>
<accession>A0A099I9V2</accession>
<dbReference type="SUPFAM" id="SSF52218">
    <property type="entry name" value="Flavoproteins"/>
    <property type="match status" value="1"/>
</dbReference>
<evidence type="ECO:0000313" key="1">
    <source>
        <dbReference type="EMBL" id="KGJ53977.1"/>
    </source>
</evidence>
<proteinExistence type="predicted"/>
<sequence>MKYAILSGSPKPSNSCSEMLAKHLFTDMENITVFHCIDIHKNPDIFHQLQSFDTILLSFPLYFDALPSHLLSFLLQWEKERKRAAVKVNLYVIANCGFFEGKQNRYALQVVENWCTKSGMCFMGGIGIGAGPMLNEIQAMAWQHGPKAPVDKALRRMREAIITDTAFKNSYVQPAFPRSLYIKMAHHSWNKQLKKNGYDPKRVYPKR</sequence>
<protein>
    <submittedName>
        <fullName evidence="1">Flavodoxin</fullName>
    </submittedName>
</protein>
<comment type="caution">
    <text evidence="1">The sequence shown here is derived from an EMBL/GenBank/DDBJ whole genome shotgun (WGS) entry which is preliminary data.</text>
</comment>
<dbReference type="RefSeq" id="WP_044904502.1">
    <property type="nucleotide sequence ID" value="NZ_JAQCQO010000004.1"/>
</dbReference>
<dbReference type="AlphaFoldDB" id="A0A099I9V2"/>
<dbReference type="Gene3D" id="3.40.50.360">
    <property type="match status" value="1"/>
</dbReference>
<name>A0A099I9V2_CLOIN</name>
<organism evidence="1 2">
    <name type="scientific">Clostridium innocuum</name>
    <dbReference type="NCBI Taxonomy" id="1522"/>
    <lineage>
        <taxon>Bacteria</taxon>
        <taxon>Bacillati</taxon>
        <taxon>Bacillota</taxon>
        <taxon>Clostridia</taxon>
        <taxon>Eubacteriales</taxon>
        <taxon>Clostridiaceae</taxon>
        <taxon>Clostridium</taxon>
    </lineage>
</organism>
<dbReference type="Proteomes" id="UP000030008">
    <property type="component" value="Unassembled WGS sequence"/>
</dbReference>
<gene>
    <name evidence="1" type="ORF">CIAN88_05360</name>
</gene>
<evidence type="ECO:0000313" key="2">
    <source>
        <dbReference type="Proteomes" id="UP000030008"/>
    </source>
</evidence>
<dbReference type="EMBL" id="JQIF01000023">
    <property type="protein sequence ID" value="KGJ53977.1"/>
    <property type="molecule type" value="Genomic_DNA"/>
</dbReference>